<accession>A0ABZ2N465</accession>
<organism evidence="1 2">
    <name type="scientific">Bacillus kandeliae</name>
    <dbReference type="NCBI Taxonomy" id="3129297"/>
    <lineage>
        <taxon>Bacteria</taxon>
        <taxon>Bacillati</taxon>
        <taxon>Bacillota</taxon>
        <taxon>Bacilli</taxon>
        <taxon>Bacillales</taxon>
        <taxon>Bacillaceae</taxon>
        <taxon>Bacillus</taxon>
    </lineage>
</organism>
<evidence type="ECO:0000313" key="1">
    <source>
        <dbReference type="EMBL" id="WXB92374.1"/>
    </source>
</evidence>
<gene>
    <name evidence="1" type="ORF">WDJ61_14070</name>
</gene>
<keyword evidence="2" id="KW-1185">Reference proteome</keyword>
<reference evidence="1 2" key="1">
    <citation type="submission" date="2024-02" db="EMBL/GenBank/DDBJ databases">
        <title>Seven novel Bacillus-like species.</title>
        <authorList>
            <person name="Liu G."/>
        </authorList>
    </citation>
    <scope>NUCLEOTIDE SEQUENCE [LARGE SCALE GENOMIC DNA]</scope>
    <source>
        <strain evidence="1 2">FJAT-52991</strain>
    </source>
</reference>
<name>A0ABZ2N465_9BACI</name>
<dbReference type="EMBL" id="CP147404">
    <property type="protein sequence ID" value="WXB92374.1"/>
    <property type="molecule type" value="Genomic_DNA"/>
</dbReference>
<dbReference type="RefSeq" id="WP_338750807.1">
    <property type="nucleotide sequence ID" value="NZ_CP147404.1"/>
</dbReference>
<protein>
    <submittedName>
        <fullName evidence="1">Uncharacterized protein</fullName>
    </submittedName>
</protein>
<evidence type="ECO:0000313" key="2">
    <source>
        <dbReference type="Proteomes" id="UP001387364"/>
    </source>
</evidence>
<dbReference type="Proteomes" id="UP001387364">
    <property type="component" value="Chromosome"/>
</dbReference>
<sequence>MKINVKEIEELFLLLFQRMSDQGIEEINLDVDYYWDVASEDRVEFNNEEPELIVGSLIDDWESLKQEGDAKKSFCTDLLDHPCFHFFCKPL</sequence>
<proteinExistence type="predicted"/>